<dbReference type="Gene3D" id="3.90.640.10">
    <property type="entry name" value="Actin, Chain A, domain 4"/>
    <property type="match status" value="1"/>
</dbReference>
<dbReference type="PANTHER" id="PTHR19375">
    <property type="entry name" value="HEAT SHOCK PROTEIN 70KDA"/>
    <property type="match status" value="1"/>
</dbReference>
<dbReference type="FunFam" id="3.90.640.10:FF:000003">
    <property type="entry name" value="Molecular chaperone DnaK"/>
    <property type="match status" value="1"/>
</dbReference>
<dbReference type="PROSITE" id="PS01036">
    <property type="entry name" value="HSP70_3"/>
    <property type="match status" value="1"/>
</dbReference>
<reference evidence="6 7" key="1">
    <citation type="submission" date="2020-08" db="EMBL/GenBank/DDBJ databases">
        <title>Genomic Encyclopedia of Type Strains, Phase IV (KMG-IV): sequencing the most valuable type-strain genomes for metagenomic binning, comparative biology and taxonomic classification.</title>
        <authorList>
            <person name="Goeker M."/>
        </authorList>
    </citation>
    <scope>NUCLEOTIDE SEQUENCE [LARGE SCALE GENOMIC DNA]</scope>
    <source>
        <strain evidence="6 7">DSM 2461</strain>
    </source>
</reference>
<dbReference type="InterPro" id="IPR013126">
    <property type="entry name" value="Hsp_70_fam"/>
</dbReference>
<evidence type="ECO:0000256" key="2">
    <source>
        <dbReference type="ARBA" id="ARBA00022741"/>
    </source>
</evidence>
<dbReference type="Gene3D" id="3.30.420.40">
    <property type="match status" value="2"/>
</dbReference>
<dbReference type="PROSITE" id="PS00297">
    <property type="entry name" value="HSP70_1"/>
    <property type="match status" value="1"/>
</dbReference>
<dbReference type="PROSITE" id="PS00329">
    <property type="entry name" value="HSP70_2"/>
    <property type="match status" value="1"/>
</dbReference>
<dbReference type="SUPFAM" id="SSF53067">
    <property type="entry name" value="Actin-like ATPase domain"/>
    <property type="match status" value="2"/>
</dbReference>
<gene>
    <name evidence="6" type="ORF">HNR50_003614</name>
</gene>
<dbReference type="FunFam" id="3.30.420.40:FF:000071">
    <property type="entry name" value="Molecular chaperone DnaK"/>
    <property type="match status" value="1"/>
</dbReference>
<keyword evidence="3 5" id="KW-0067">ATP-binding</keyword>
<evidence type="ECO:0000256" key="3">
    <source>
        <dbReference type="ARBA" id="ARBA00022840"/>
    </source>
</evidence>
<keyword evidence="2 5" id="KW-0547">Nucleotide-binding</keyword>
<evidence type="ECO:0000256" key="5">
    <source>
        <dbReference type="RuleBase" id="RU003322"/>
    </source>
</evidence>
<keyword evidence="7" id="KW-1185">Reference proteome</keyword>
<comment type="similarity">
    <text evidence="1 5">Belongs to the heat shock protein 70 family.</text>
</comment>
<dbReference type="Pfam" id="PF00012">
    <property type="entry name" value="HSP70"/>
    <property type="match status" value="2"/>
</dbReference>
<sequence>MKHIIGIDLGTTNSSAAFYDKRELTIIPNSRGRRITPSAVAIDPSGEILVGESARNQALINRSATVLNVKRRMGSDHIYTINGKGYSPQEISSFILKSLKKDCENYLGEEVSEAVITVPAYFNERQRKATIEAGRLAGLKVRKIINEPTSSALIFADRKKEDRTLLVYDLGGGTFDVSLLRKEGNRFIVIASNGESRLGGVDFDNLLYKKVAAYFSAKAGISVNDDSLLVQHLRNRVEQAKIELSTRESATISLPFISTGKGPVHLTYRITRDEFNRMIRPLAERTMNLLDKTLRESRISRNRIDNLVLSGGSSRIPLIRELLQSRFGFTLEKQVNPEESVALGAAFQGYLLEKGEREIEIQDVTSHSLGVEIDDGTFIPIIRKNSPLPSIQFKTFTTVADNQRSVEIKILEGENRQAALNSPYGRFLLSGIRQGRRGDARIKVAFKVDTDGLLHVKAKDMDTGIRQNIIFTSSVMDSGSRTEDEERIILEKRVHSLINRVQGLNRMSPLSYDFNFQCEIREVLYSAEQSLKERDYEGLWEAKTALESITAELNAILDGEVQAV</sequence>
<dbReference type="InterPro" id="IPR043129">
    <property type="entry name" value="ATPase_NBD"/>
</dbReference>
<dbReference type="EMBL" id="JACHGJ010000008">
    <property type="protein sequence ID" value="MBB6481933.1"/>
    <property type="molecule type" value="Genomic_DNA"/>
</dbReference>
<dbReference type="GO" id="GO:0005524">
    <property type="term" value="F:ATP binding"/>
    <property type="evidence" value="ECO:0007669"/>
    <property type="project" value="UniProtKB-KW"/>
</dbReference>
<organism evidence="6 7">
    <name type="scientific">Spirochaeta isovalerica</name>
    <dbReference type="NCBI Taxonomy" id="150"/>
    <lineage>
        <taxon>Bacteria</taxon>
        <taxon>Pseudomonadati</taxon>
        <taxon>Spirochaetota</taxon>
        <taxon>Spirochaetia</taxon>
        <taxon>Spirochaetales</taxon>
        <taxon>Spirochaetaceae</taxon>
        <taxon>Spirochaeta</taxon>
    </lineage>
</organism>
<evidence type="ECO:0000256" key="4">
    <source>
        <dbReference type="ARBA" id="ARBA00023186"/>
    </source>
</evidence>
<evidence type="ECO:0000256" key="1">
    <source>
        <dbReference type="ARBA" id="ARBA00007381"/>
    </source>
</evidence>
<evidence type="ECO:0000313" key="6">
    <source>
        <dbReference type="EMBL" id="MBB6481933.1"/>
    </source>
</evidence>
<name>A0A841RD93_9SPIO</name>
<dbReference type="AlphaFoldDB" id="A0A841RD93"/>
<protein>
    <submittedName>
        <fullName evidence="6">Molecular chaperone DnaK</fullName>
    </submittedName>
</protein>
<dbReference type="Proteomes" id="UP000587760">
    <property type="component" value="Unassembled WGS sequence"/>
</dbReference>
<comment type="caution">
    <text evidence="6">The sequence shown here is derived from an EMBL/GenBank/DDBJ whole genome shotgun (WGS) entry which is preliminary data.</text>
</comment>
<dbReference type="InterPro" id="IPR018181">
    <property type="entry name" value="Heat_shock_70_CS"/>
</dbReference>
<evidence type="ECO:0000313" key="7">
    <source>
        <dbReference type="Proteomes" id="UP000587760"/>
    </source>
</evidence>
<dbReference type="PRINTS" id="PR00301">
    <property type="entry name" value="HEATSHOCK70"/>
</dbReference>
<dbReference type="GO" id="GO:0140662">
    <property type="term" value="F:ATP-dependent protein folding chaperone"/>
    <property type="evidence" value="ECO:0007669"/>
    <property type="project" value="InterPro"/>
</dbReference>
<dbReference type="InterPro" id="IPR029047">
    <property type="entry name" value="HSP70_peptide-bd_sf"/>
</dbReference>
<dbReference type="Gene3D" id="2.60.34.10">
    <property type="entry name" value="Substrate Binding Domain Of DNAk, Chain A, domain 1"/>
    <property type="match status" value="1"/>
</dbReference>
<keyword evidence="4" id="KW-0143">Chaperone</keyword>
<proteinExistence type="inferred from homology"/>
<dbReference type="RefSeq" id="WP_184748165.1">
    <property type="nucleotide sequence ID" value="NZ_JACHGJ010000008.1"/>
</dbReference>
<accession>A0A841RD93</accession>
<dbReference type="SUPFAM" id="SSF100920">
    <property type="entry name" value="Heat shock protein 70kD (HSP70), peptide-binding domain"/>
    <property type="match status" value="1"/>
</dbReference>